<keyword evidence="5" id="KW-1185">Reference proteome</keyword>
<accession>A0ABW8CIG9</accession>
<name>A0ABW8CIG9_9ACTN</name>
<dbReference type="CDD" id="cd12797">
    <property type="entry name" value="M23_peptidase"/>
    <property type="match status" value="1"/>
</dbReference>
<evidence type="ECO:0000313" key="4">
    <source>
        <dbReference type="EMBL" id="MFI9106213.1"/>
    </source>
</evidence>
<dbReference type="SUPFAM" id="SSF51261">
    <property type="entry name" value="Duplicated hybrid motif"/>
    <property type="match status" value="1"/>
</dbReference>
<feature type="compositionally biased region" description="Polar residues" evidence="1">
    <location>
        <begin position="190"/>
        <end position="204"/>
    </location>
</feature>
<dbReference type="InterPro" id="IPR011055">
    <property type="entry name" value="Dup_hybrid_motif"/>
</dbReference>
<proteinExistence type="predicted"/>
<feature type="region of interest" description="Disordered" evidence="1">
    <location>
        <begin position="190"/>
        <end position="210"/>
    </location>
</feature>
<evidence type="ECO:0000313" key="5">
    <source>
        <dbReference type="Proteomes" id="UP001614394"/>
    </source>
</evidence>
<protein>
    <submittedName>
        <fullName evidence="4">M23 family metallopeptidase</fullName>
        <ecNumber evidence="4">3.4.24.-</ecNumber>
    </submittedName>
</protein>
<keyword evidence="2" id="KW-0732">Signal</keyword>
<dbReference type="EC" id="3.4.24.-" evidence="4"/>
<comment type="caution">
    <text evidence="4">The sequence shown here is derived from an EMBL/GenBank/DDBJ whole genome shotgun (WGS) entry which is preliminary data.</text>
</comment>
<dbReference type="Gene3D" id="2.70.70.10">
    <property type="entry name" value="Glucose Permease (Domain IIA)"/>
    <property type="match status" value="1"/>
</dbReference>
<reference evidence="4 5" key="1">
    <citation type="submission" date="2024-10" db="EMBL/GenBank/DDBJ databases">
        <title>The Natural Products Discovery Center: Release of the First 8490 Sequenced Strains for Exploring Actinobacteria Biosynthetic Diversity.</title>
        <authorList>
            <person name="Kalkreuter E."/>
            <person name="Kautsar S.A."/>
            <person name="Yang D."/>
            <person name="Bader C.D."/>
            <person name="Teijaro C.N."/>
            <person name="Fluegel L."/>
            <person name="Davis C.M."/>
            <person name="Simpson J.R."/>
            <person name="Lauterbach L."/>
            <person name="Steele A.D."/>
            <person name="Gui C."/>
            <person name="Meng S."/>
            <person name="Li G."/>
            <person name="Viehrig K."/>
            <person name="Ye F."/>
            <person name="Su P."/>
            <person name="Kiefer A.F."/>
            <person name="Nichols A."/>
            <person name="Cepeda A.J."/>
            <person name="Yan W."/>
            <person name="Fan B."/>
            <person name="Jiang Y."/>
            <person name="Adhikari A."/>
            <person name="Zheng C.-J."/>
            <person name="Schuster L."/>
            <person name="Cowan T.M."/>
            <person name="Smanski M.J."/>
            <person name="Chevrette M.G."/>
            <person name="De Carvalho L.P.S."/>
            <person name="Shen B."/>
        </authorList>
    </citation>
    <scope>NUCLEOTIDE SEQUENCE [LARGE SCALE GENOMIC DNA]</scope>
    <source>
        <strain evidence="4 5">NPDC053399</strain>
    </source>
</reference>
<dbReference type="EMBL" id="JBITYG010000017">
    <property type="protein sequence ID" value="MFI9106213.1"/>
    <property type="molecule type" value="Genomic_DNA"/>
</dbReference>
<organism evidence="4 5">
    <name type="scientific">Streptomyces fildesensis</name>
    <dbReference type="NCBI Taxonomy" id="375757"/>
    <lineage>
        <taxon>Bacteria</taxon>
        <taxon>Bacillati</taxon>
        <taxon>Actinomycetota</taxon>
        <taxon>Actinomycetes</taxon>
        <taxon>Kitasatosporales</taxon>
        <taxon>Streptomycetaceae</taxon>
        <taxon>Streptomyces</taxon>
    </lineage>
</organism>
<dbReference type="PANTHER" id="PTHR21666">
    <property type="entry name" value="PEPTIDASE-RELATED"/>
    <property type="match status" value="1"/>
</dbReference>
<sequence>MLKNSTKNHAPKSVMRGRAAVVAGGVCVALALGSTAAMAADSQDAGLFGAASANSIADVMKTQADGQKKAAAASAKAAAAKADAKKRAAVKSAADRSARQNAWVKPVTSYTIGASFAQAGSHWSHKHSGQDFVVPTGTQVRAVHGGTVVEAGWGGAYGNNIVIKHGNGTYTQYGHLSKLEVSVGQTVSTSQEIGKSGSTGNSTGPHLHFEARTTPVYGSGMEPLSFLHKHGVNM</sequence>
<keyword evidence="4" id="KW-0378">Hydrolase</keyword>
<feature type="chain" id="PRO_5045695418" evidence="2">
    <location>
        <begin position="40"/>
        <end position="234"/>
    </location>
</feature>
<evidence type="ECO:0000259" key="3">
    <source>
        <dbReference type="Pfam" id="PF01551"/>
    </source>
</evidence>
<feature type="signal peptide" evidence="2">
    <location>
        <begin position="1"/>
        <end position="39"/>
    </location>
</feature>
<dbReference type="InterPro" id="IPR050570">
    <property type="entry name" value="Cell_wall_metabolism_enzyme"/>
</dbReference>
<evidence type="ECO:0000256" key="1">
    <source>
        <dbReference type="SAM" id="MobiDB-lite"/>
    </source>
</evidence>
<dbReference type="Pfam" id="PF01551">
    <property type="entry name" value="Peptidase_M23"/>
    <property type="match status" value="1"/>
</dbReference>
<dbReference type="PANTHER" id="PTHR21666:SF270">
    <property type="entry name" value="MUREIN HYDROLASE ACTIVATOR ENVC"/>
    <property type="match status" value="1"/>
</dbReference>
<dbReference type="RefSeq" id="WP_399657569.1">
    <property type="nucleotide sequence ID" value="NZ_JBITYG010000017.1"/>
</dbReference>
<gene>
    <name evidence="4" type="ORF">ACIGXA_37480</name>
</gene>
<evidence type="ECO:0000256" key="2">
    <source>
        <dbReference type="SAM" id="SignalP"/>
    </source>
</evidence>
<feature type="domain" description="M23ase beta-sheet core" evidence="3">
    <location>
        <begin position="126"/>
        <end position="213"/>
    </location>
</feature>
<dbReference type="Proteomes" id="UP001614394">
    <property type="component" value="Unassembled WGS sequence"/>
</dbReference>
<dbReference type="GO" id="GO:0016787">
    <property type="term" value="F:hydrolase activity"/>
    <property type="evidence" value="ECO:0007669"/>
    <property type="project" value="UniProtKB-KW"/>
</dbReference>
<dbReference type="InterPro" id="IPR016047">
    <property type="entry name" value="M23ase_b-sheet_dom"/>
</dbReference>